<gene>
    <name evidence="1" type="ORF">CHYS00102_LOCUS30876</name>
</gene>
<evidence type="ECO:0000313" key="1">
    <source>
        <dbReference type="EMBL" id="CAD8903656.1"/>
    </source>
</evidence>
<accession>A0A7S1C1K7</accession>
<dbReference type="EMBL" id="HBFR01042226">
    <property type="protein sequence ID" value="CAD8903656.1"/>
    <property type="molecule type" value="Transcribed_RNA"/>
</dbReference>
<reference evidence="1" key="1">
    <citation type="submission" date="2021-01" db="EMBL/GenBank/DDBJ databases">
        <authorList>
            <person name="Corre E."/>
            <person name="Pelletier E."/>
            <person name="Niang G."/>
            <person name="Scheremetjew M."/>
            <person name="Finn R."/>
            <person name="Kale V."/>
            <person name="Holt S."/>
            <person name="Cochrane G."/>
            <person name="Meng A."/>
            <person name="Brown T."/>
            <person name="Cohen L."/>
        </authorList>
    </citation>
    <scope>NUCLEOTIDE SEQUENCE</scope>
    <source>
        <strain evidence="1">308</strain>
    </source>
</reference>
<sequence>MGTITEDGQIDSNPTQQIVKRSGLDGKYDDETVLLSNTSIGHTSSLVSAGTDISSLHASVDSRMSTSAFSQMSISAHSKMSTPGSFSKGVNGWKEHSDDFGKRIPRTIELSHSSSAVPKEGKIYVPVDFKRNLEKTLVVKQSLRELVYREILLLQPEDGSDWNIPYCACSGNTAIEESKEIHAQNTSQFGQKSGGIYQGEHVQEKDIKNTNWCWDKGNFGDEEREAKEDQEITYAPTWGNETPIHLTAEPGSDGDLFHFFVGNDKFEVLQTIWDDTCGKIVSQSALTVGEEMEKVIETSISVVGNVSDDYMHDETKEAHVRTNEEFENFEEALPVSVENKVQEQLSKTKQKLDSMNKYRQTGTNKLKKKAYTSLNEIIPHSNETNRIGLIGKSPDSFINSGQSVGLSEMEGEIEREEYQNAYRTIVTNSINKMLNGISTNGTVNETLNYMGPLVHNIGENVENVIEKTIKMSNSTAIGRWVDNPLSSID</sequence>
<name>A0A7S1C1K7_9STRA</name>
<dbReference type="AlphaFoldDB" id="A0A7S1C1K7"/>
<protein>
    <submittedName>
        <fullName evidence="1">Uncharacterized protein</fullName>
    </submittedName>
</protein>
<proteinExistence type="predicted"/>
<organism evidence="1">
    <name type="scientific">Corethron hystrix</name>
    <dbReference type="NCBI Taxonomy" id="216773"/>
    <lineage>
        <taxon>Eukaryota</taxon>
        <taxon>Sar</taxon>
        <taxon>Stramenopiles</taxon>
        <taxon>Ochrophyta</taxon>
        <taxon>Bacillariophyta</taxon>
        <taxon>Coscinodiscophyceae</taxon>
        <taxon>Corethrophycidae</taxon>
        <taxon>Corethrales</taxon>
        <taxon>Corethraceae</taxon>
        <taxon>Corethron</taxon>
    </lineage>
</organism>